<evidence type="ECO:0000313" key="2">
    <source>
        <dbReference type="EMBL" id="MCP3056060.1"/>
    </source>
</evidence>
<keyword evidence="3" id="KW-1185">Reference proteome</keyword>
<protein>
    <submittedName>
        <fullName evidence="2">DUF302 domain-containing protein</fullName>
    </submittedName>
</protein>
<feature type="signal peptide" evidence="1">
    <location>
        <begin position="1"/>
        <end position="25"/>
    </location>
</feature>
<dbReference type="EMBL" id="JALHBS010000081">
    <property type="protein sequence ID" value="MCP3056060.1"/>
    <property type="molecule type" value="Genomic_DNA"/>
</dbReference>
<comment type="caution">
    <text evidence="2">The sequence shown here is derived from an EMBL/GenBank/DDBJ whole genome shotgun (WGS) entry which is preliminary data.</text>
</comment>
<accession>A0A9X2H9P6</accession>
<evidence type="ECO:0000256" key="1">
    <source>
        <dbReference type="SAM" id="SignalP"/>
    </source>
</evidence>
<dbReference type="InterPro" id="IPR035923">
    <property type="entry name" value="TT1751-like_sf"/>
</dbReference>
<gene>
    <name evidence="2" type="ORF">MJ956_13030</name>
</gene>
<name>A0A9X2H9P6_9HYPH</name>
<reference evidence="2" key="1">
    <citation type="submission" date="2022-03" db="EMBL/GenBank/DDBJ databases">
        <title>Aurantimonas Liuensis sp. Nov., isolated from the hadal seawater of the Mariana Trench.</title>
        <authorList>
            <person name="Liu R."/>
        </authorList>
    </citation>
    <scope>NUCLEOTIDE SEQUENCE</scope>
    <source>
        <strain evidence="2">LRZ36</strain>
    </source>
</reference>
<evidence type="ECO:0000313" key="3">
    <source>
        <dbReference type="Proteomes" id="UP001155220"/>
    </source>
</evidence>
<proteinExistence type="predicted"/>
<feature type="chain" id="PRO_5040964792" evidence="1">
    <location>
        <begin position="26"/>
        <end position="163"/>
    </location>
</feature>
<sequence length="163" mass="17292">MKRTAIKGGAIALLFAGLAAMPATAAETITSYETDAPFDEVRQDLTDAIVNRGYVIDYEAFVGEMLARTGGDVGAEKTLFQDGNANVMQFCSAVLSRKAMEADIMNLSFCPYGVFVYENAETAGTVTVGFRRLDEIGSDESKAAIGEINAVLDEIAKEAAGAE</sequence>
<organism evidence="2 3">
    <name type="scientific">Aurantimonas marianensis</name>
    <dbReference type="NCBI Taxonomy" id="2920428"/>
    <lineage>
        <taxon>Bacteria</taxon>
        <taxon>Pseudomonadati</taxon>
        <taxon>Pseudomonadota</taxon>
        <taxon>Alphaproteobacteria</taxon>
        <taxon>Hyphomicrobiales</taxon>
        <taxon>Aurantimonadaceae</taxon>
        <taxon>Aurantimonas</taxon>
    </lineage>
</organism>
<dbReference type="Proteomes" id="UP001155220">
    <property type="component" value="Unassembled WGS sequence"/>
</dbReference>
<dbReference type="SUPFAM" id="SSF103247">
    <property type="entry name" value="TT1751-like"/>
    <property type="match status" value="1"/>
</dbReference>
<dbReference type="AlphaFoldDB" id="A0A9X2H9P6"/>
<keyword evidence="1" id="KW-0732">Signal</keyword>
<dbReference type="RefSeq" id="WP_253964883.1">
    <property type="nucleotide sequence ID" value="NZ_JALHBS010000081.1"/>
</dbReference>
<dbReference type="Gene3D" id="3.30.310.70">
    <property type="entry name" value="TT1751-like domain"/>
    <property type="match status" value="1"/>
</dbReference>